<feature type="transmembrane region" description="Helical" evidence="2">
    <location>
        <begin position="221"/>
        <end position="240"/>
    </location>
</feature>
<feature type="transmembrane region" description="Helical" evidence="2">
    <location>
        <begin position="80"/>
        <end position="102"/>
    </location>
</feature>
<feature type="transmembrane region" description="Helical" evidence="2">
    <location>
        <begin position="195"/>
        <end position="214"/>
    </location>
</feature>
<dbReference type="OrthoDB" id="62885at2759"/>
<reference evidence="3 4" key="1">
    <citation type="journal article" date="2013" name="PLoS Genet.">
        <title>Distinctive expansion of potential virulence genes in the genome of the oomycete fish pathogen Saprolegnia parasitica.</title>
        <authorList>
            <person name="Jiang R.H."/>
            <person name="de Bruijn I."/>
            <person name="Haas B.J."/>
            <person name="Belmonte R."/>
            <person name="Lobach L."/>
            <person name="Christie J."/>
            <person name="van den Ackerveken G."/>
            <person name="Bottin A."/>
            <person name="Bulone V."/>
            <person name="Diaz-Moreno S.M."/>
            <person name="Dumas B."/>
            <person name="Fan L."/>
            <person name="Gaulin E."/>
            <person name="Govers F."/>
            <person name="Grenville-Briggs L.J."/>
            <person name="Horner N.R."/>
            <person name="Levin J.Z."/>
            <person name="Mammella M."/>
            <person name="Meijer H.J."/>
            <person name="Morris P."/>
            <person name="Nusbaum C."/>
            <person name="Oome S."/>
            <person name="Phillips A.J."/>
            <person name="van Rooyen D."/>
            <person name="Rzeszutek E."/>
            <person name="Saraiva M."/>
            <person name="Secombes C.J."/>
            <person name="Seidl M.F."/>
            <person name="Snel B."/>
            <person name="Stassen J.H."/>
            <person name="Sykes S."/>
            <person name="Tripathy S."/>
            <person name="van den Berg H."/>
            <person name="Vega-Arreguin J.C."/>
            <person name="Wawra S."/>
            <person name="Young S.K."/>
            <person name="Zeng Q."/>
            <person name="Dieguez-Uribeondo J."/>
            <person name="Russ C."/>
            <person name="Tyler B.M."/>
            <person name="van West P."/>
        </authorList>
    </citation>
    <scope>NUCLEOTIDE SEQUENCE [LARGE SCALE GENOMIC DNA]</scope>
    <source>
        <strain evidence="3 4">CBS 223.65</strain>
    </source>
</reference>
<feature type="region of interest" description="Disordered" evidence="1">
    <location>
        <begin position="446"/>
        <end position="466"/>
    </location>
</feature>
<sequence>MAAIPRSNLTDAESERSPLLRAMRNSFQEDSLYQSMSNPNYLSTESTTTTNMDDAYVGRMRVFRPIVYAEKALSVLLNSVIIYVFCCILGLGLICINADGVLGPGRGWNWWLVFLPFWIGNAILLIAHFLSMRSATMLRQWAETDCMSNEPLLPLLRKILLVYAVSVPLTAFLLWSELAFCAIMSDMTYRSTSVYFAFTPILIIEAAYIVRYLLCKAKSTLPGCSWVLAFVFTLMLAFNADLIHRRNPETETLPGDLLPWFTVFCPIFVWEFLMFGSLLIVLYSQAAGYYNMASSQLTATVLYTLALAAGAIGHVMLLEHMELESTSLDVPSILLFSAWVTGSLALYIISRQEMAKLMASRGGAVPVPLTRTDHGWVTNHAVTDQWMLLGDIPLTSSGLEQRGTRKRTSSDMESDLNSQGWLWVRHLLGSRLCSWCCCLASRPMSFDASSPSEHPEGRLKNVKRKNSGSYSDLHLDVVDTK</sequence>
<evidence type="ECO:0000256" key="1">
    <source>
        <dbReference type="SAM" id="MobiDB-lite"/>
    </source>
</evidence>
<evidence type="ECO:0000313" key="3">
    <source>
        <dbReference type="EMBL" id="KDO30973.1"/>
    </source>
</evidence>
<dbReference type="KEGG" id="spar:SPRG_04161"/>
<gene>
    <name evidence="3" type="ORF">SPRG_04161</name>
</gene>
<feature type="transmembrane region" description="Helical" evidence="2">
    <location>
        <begin position="155"/>
        <end position="175"/>
    </location>
</feature>
<keyword evidence="2" id="KW-1133">Transmembrane helix</keyword>
<dbReference type="VEuPathDB" id="FungiDB:SPRG_04161"/>
<evidence type="ECO:0000313" key="4">
    <source>
        <dbReference type="Proteomes" id="UP000030745"/>
    </source>
</evidence>
<accession>A0A067CKB8</accession>
<name>A0A067CKB8_SAPPC</name>
<feature type="transmembrane region" description="Helical" evidence="2">
    <location>
        <begin position="108"/>
        <end position="130"/>
    </location>
</feature>
<organism evidence="3 4">
    <name type="scientific">Saprolegnia parasitica (strain CBS 223.65)</name>
    <dbReference type="NCBI Taxonomy" id="695850"/>
    <lineage>
        <taxon>Eukaryota</taxon>
        <taxon>Sar</taxon>
        <taxon>Stramenopiles</taxon>
        <taxon>Oomycota</taxon>
        <taxon>Saprolegniomycetes</taxon>
        <taxon>Saprolegniales</taxon>
        <taxon>Saprolegniaceae</taxon>
        <taxon>Saprolegnia</taxon>
    </lineage>
</organism>
<dbReference type="AlphaFoldDB" id="A0A067CKB8"/>
<dbReference type="EMBL" id="KK583199">
    <property type="protein sequence ID" value="KDO30973.1"/>
    <property type="molecule type" value="Genomic_DNA"/>
</dbReference>
<dbReference type="OMA" id="MVIQVAF"/>
<feature type="transmembrane region" description="Helical" evidence="2">
    <location>
        <begin position="260"/>
        <end position="284"/>
    </location>
</feature>
<dbReference type="Proteomes" id="UP000030745">
    <property type="component" value="Unassembled WGS sequence"/>
</dbReference>
<dbReference type="RefSeq" id="XP_012198157.1">
    <property type="nucleotide sequence ID" value="XM_012342767.1"/>
</dbReference>
<protein>
    <submittedName>
        <fullName evidence="3">Uncharacterized protein</fullName>
    </submittedName>
</protein>
<feature type="transmembrane region" description="Helical" evidence="2">
    <location>
        <begin position="330"/>
        <end position="349"/>
    </location>
</feature>
<dbReference type="GeneID" id="24126627"/>
<keyword evidence="4" id="KW-1185">Reference proteome</keyword>
<keyword evidence="2" id="KW-0812">Transmembrane</keyword>
<feature type="transmembrane region" description="Helical" evidence="2">
    <location>
        <begin position="296"/>
        <end position="318"/>
    </location>
</feature>
<keyword evidence="2" id="KW-0472">Membrane</keyword>
<evidence type="ECO:0000256" key="2">
    <source>
        <dbReference type="SAM" id="Phobius"/>
    </source>
</evidence>
<proteinExistence type="predicted"/>